<feature type="compositionally biased region" description="Basic and acidic residues" evidence="1">
    <location>
        <begin position="103"/>
        <end position="114"/>
    </location>
</feature>
<evidence type="ECO:0000256" key="1">
    <source>
        <dbReference type="SAM" id="MobiDB-lite"/>
    </source>
</evidence>
<name>A0A6J4TZH2_9ACTN</name>
<feature type="region of interest" description="Disordered" evidence="1">
    <location>
        <begin position="1"/>
        <end position="114"/>
    </location>
</feature>
<dbReference type="AlphaFoldDB" id="A0A6J4TZH2"/>
<protein>
    <submittedName>
        <fullName evidence="2">Uncharacterized protein</fullName>
    </submittedName>
</protein>
<dbReference type="EMBL" id="CADCVT010000454">
    <property type="protein sequence ID" value="CAA9534919.1"/>
    <property type="molecule type" value="Genomic_DNA"/>
</dbReference>
<accession>A0A6J4TZH2</accession>
<feature type="compositionally biased region" description="Basic and acidic residues" evidence="1">
    <location>
        <begin position="29"/>
        <end position="96"/>
    </location>
</feature>
<gene>
    <name evidence="2" type="ORF">AVDCRST_MAG85-4009</name>
</gene>
<proteinExistence type="predicted"/>
<evidence type="ECO:0000313" key="2">
    <source>
        <dbReference type="EMBL" id="CAA9534919.1"/>
    </source>
</evidence>
<reference evidence="2" key="1">
    <citation type="submission" date="2020-02" db="EMBL/GenBank/DDBJ databases">
        <authorList>
            <person name="Meier V. D."/>
        </authorList>
    </citation>
    <scope>NUCLEOTIDE SEQUENCE</scope>
    <source>
        <strain evidence="2">AVDCRST_MAG85</strain>
    </source>
</reference>
<organism evidence="2">
    <name type="scientific">uncultured Solirubrobacteraceae bacterium</name>
    <dbReference type="NCBI Taxonomy" id="1162706"/>
    <lineage>
        <taxon>Bacteria</taxon>
        <taxon>Bacillati</taxon>
        <taxon>Actinomycetota</taxon>
        <taxon>Thermoleophilia</taxon>
        <taxon>Solirubrobacterales</taxon>
        <taxon>Solirubrobacteraceae</taxon>
        <taxon>environmental samples</taxon>
    </lineage>
</organism>
<sequence length="164" mass="17473">MGAPGAGCRIGHRDVHRPGGQPDLVARPGDGRPRAEERPCAGSRPDAESERAAGGRGAHAADHRTHARDRRDAEADDAGGRVEALEPLRAARDLGDLGRSVGARHEEAPVEHRAHDASQLPAIGRVGLTVDAVRLVRCVPTRRASSIRKRSRRVRVLTLVVSVA</sequence>